<evidence type="ECO:0000256" key="9">
    <source>
        <dbReference type="RuleBase" id="RU362041"/>
    </source>
</evidence>
<dbReference type="GeneID" id="8301104"/>
<dbReference type="PROSITE" id="PS00760">
    <property type="entry name" value="SPASE_I_2"/>
    <property type="match status" value="1"/>
</dbReference>
<keyword evidence="3 9" id="KW-0999">Mitochondrion inner membrane</keyword>
<dbReference type="Gene3D" id="2.10.109.10">
    <property type="entry name" value="Umud Fragment, subunit A"/>
    <property type="match status" value="1"/>
</dbReference>
<dbReference type="InterPro" id="IPR000223">
    <property type="entry name" value="Pept_S26A_signal_pept_1"/>
</dbReference>
<keyword evidence="6" id="KW-0472">Membrane</keyword>
<dbReference type="PROSITE" id="PS00501">
    <property type="entry name" value="SPASE_I_1"/>
    <property type="match status" value="1"/>
</dbReference>
<dbReference type="GO" id="GO:0006465">
    <property type="term" value="P:signal peptide processing"/>
    <property type="evidence" value="ECO:0007669"/>
    <property type="project" value="InterPro"/>
</dbReference>
<dbReference type="PANTHER" id="PTHR12383:SF16">
    <property type="entry name" value="MITOCHONDRIAL INNER MEMBRANE PROTEASE SUBUNIT 1"/>
    <property type="match status" value="1"/>
</dbReference>
<feature type="domain" description="Peptidase S26" evidence="10">
    <location>
        <begin position="35"/>
        <end position="179"/>
    </location>
</feature>
<comment type="similarity">
    <text evidence="7">Belongs to the peptidase S26 family. IMP1 subfamily.</text>
</comment>
<dbReference type="FunFam" id="2.10.109.10:FF:000018">
    <property type="entry name" value="Mitochondrial inner membrane protease subunit"/>
    <property type="match status" value="1"/>
</dbReference>
<protein>
    <recommendedName>
        <fullName evidence="9">Mitochondrial inner membrane protease subunit</fullName>
        <ecNumber evidence="9">3.4.21.-</ecNumber>
    </recommendedName>
</protein>
<evidence type="ECO:0000313" key="11">
    <source>
        <dbReference type="EMBL" id="EER31790.1"/>
    </source>
</evidence>
<dbReference type="AlphaFoldDB" id="C5MET0"/>
<dbReference type="Pfam" id="PF10502">
    <property type="entry name" value="Peptidase_S26"/>
    <property type="match status" value="1"/>
</dbReference>
<feature type="active site" evidence="8">
    <location>
        <position position="62"/>
    </location>
</feature>
<evidence type="ECO:0000256" key="4">
    <source>
        <dbReference type="ARBA" id="ARBA00022801"/>
    </source>
</evidence>
<evidence type="ECO:0000259" key="10">
    <source>
        <dbReference type="Pfam" id="PF10502"/>
    </source>
</evidence>
<keyword evidence="4 9" id="KW-0378">Hydrolase</keyword>
<dbReference type="VEuPathDB" id="FungiDB:CTRG_04573"/>
<dbReference type="Proteomes" id="UP000002037">
    <property type="component" value="Unassembled WGS sequence"/>
</dbReference>
<keyword evidence="12" id="KW-1185">Reference proteome</keyword>
<dbReference type="CDD" id="cd06530">
    <property type="entry name" value="S26_SPase_I"/>
    <property type="match status" value="1"/>
</dbReference>
<dbReference type="PRINTS" id="PR00727">
    <property type="entry name" value="LEADERPTASE"/>
</dbReference>
<gene>
    <name evidence="11" type="ORF">CTRG_04573</name>
</gene>
<dbReference type="InterPro" id="IPR036286">
    <property type="entry name" value="LexA/Signal_pep-like_sf"/>
</dbReference>
<feature type="active site" evidence="8">
    <location>
        <position position="106"/>
    </location>
</feature>
<name>C5MET0_CANTT</name>
<evidence type="ECO:0000256" key="1">
    <source>
        <dbReference type="ARBA" id="ARBA00004273"/>
    </source>
</evidence>
<dbReference type="EMBL" id="GG692400">
    <property type="protein sequence ID" value="EER31790.1"/>
    <property type="molecule type" value="Genomic_DNA"/>
</dbReference>
<organism evidence="11 12">
    <name type="scientific">Candida tropicalis (strain ATCC MYA-3404 / T1)</name>
    <name type="common">Yeast</name>
    <dbReference type="NCBI Taxonomy" id="294747"/>
    <lineage>
        <taxon>Eukaryota</taxon>
        <taxon>Fungi</taxon>
        <taxon>Dikarya</taxon>
        <taxon>Ascomycota</taxon>
        <taxon>Saccharomycotina</taxon>
        <taxon>Pichiomycetes</taxon>
        <taxon>Debaryomycetaceae</taxon>
        <taxon>Candida/Lodderomyces clade</taxon>
        <taxon>Candida</taxon>
    </lineage>
</organism>
<dbReference type="OrthoDB" id="308440at2759"/>
<dbReference type="SUPFAM" id="SSF51306">
    <property type="entry name" value="LexA/Signal peptidase"/>
    <property type="match status" value="1"/>
</dbReference>
<dbReference type="EC" id="3.4.21.-" evidence="9"/>
<dbReference type="InterPro" id="IPR019757">
    <property type="entry name" value="Pept_S26A_signal_pept_1_Lys-AS"/>
</dbReference>
<keyword evidence="2 9" id="KW-0645">Protease</keyword>
<evidence type="ECO:0000256" key="6">
    <source>
        <dbReference type="ARBA" id="ARBA00023136"/>
    </source>
</evidence>
<evidence type="ECO:0000256" key="3">
    <source>
        <dbReference type="ARBA" id="ARBA00022792"/>
    </source>
</evidence>
<dbReference type="RefSeq" id="XP_002550275.1">
    <property type="nucleotide sequence ID" value="XM_002550229.1"/>
</dbReference>
<dbReference type="eggNOG" id="KOG0171">
    <property type="taxonomic scope" value="Eukaryota"/>
</dbReference>
<evidence type="ECO:0000256" key="2">
    <source>
        <dbReference type="ARBA" id="ARBA00022670"/>
    </source>
</evidence>
<evidence type="ECO:0000313" key="12">
    <source>
        <dbReference type="Proteomes" id="UP000002037"/>
    </source>
</evidence>
<dbReference type="InterPro" id="IPR019533">
    <property type="entry name" value="Peptidase_S26"/>
</dbReference>
<evidence type="ECO:0000256" key="5">
    <source>
        <dbReference type="ARBA" id="ARBA00023128"/>
    </source>
</evidence>
<dbReference type="GO" id="GO:0004252">
    <property type="term" value="F:serine-type endopeptidase activity"/>
    <property type="evidence" value="ECO:0007669"/>
    <property type="project" value="InterPro"/>
</dbReference>
<comment type="subcellular location">
    <subcellularLocation>
        <location evidence="1 9">Mitochondrion inner membrane</location>
    </subcellularLocation>
</comment>
<proteinExistence type="inferred from homology"/>
<evidence type="ECO:0000256" key="8">
    <source>
        <dbReference type="PIRSR" id="PIRSR600223-1"/>
    </source>
</evidence>
<sequence>MFSHSIKTSFSTLYFPIKDKNMTFPESLKFIGSTLSWTLRAGCVAHLIHENVYEFTETRGESMLPTLQNQHDYVHALKKYKYGRNLEMGDCIVAIKPSDPNHRICKRITGMPGDIILVDPSSSSELTNSTNEIVQHDGYNKYIRVPEGHVWCTGDNLCHSLDSRSYGVVPMGLITGKIVAANSMNGGLSDLFNFRWITNTMKDETP</sequence>
<dbReference type="HOGENOM" id="CLU_028723_4_3_1"/>
<dbReference type="GO" id="GO:0042720">
    <property type="term" value="C:mitochondrial inner membrane peptidase complex"/>
    <property type="evidence" value="ECO:0007669"/>
    <property type="project" value="EnsemblFungi"/>
</dbReference>
<keyword evidence="5 9" id="KW-0496">Mitochondrion</keyword>
<dbReference type="STRING" id="294747.C5MET0"/>
<dbReference type="PANTHER" id="PTHR12383">
    <property type="entry name" value="PROTEASE FAMILY S26 MITOCHONDRIAL INNER MEMBRANE PROTEASE-RELATED"/>
    <property type="match status" value="1"/>
</dbReference>
<reference evidence="11 12" key="1">
    <citation type="journal article" date="2009" name="Nature">
        <title>Evolution of pathogenicity and sexual reproduction in eight Candida genomes.</title>
        <authorList>
            <person name="Butler G."/>
            <person name="Rasmussen M.D."/>
            <person name="Lin M.F."/>
            <person name="Santos M.A."/>
            <person name="Sakthikumar S."/>
            <person name="Munro C.A."/>
            <person name="Rheinbay E."/>
            <person name="Grabherr M."/>
            <person name="Forche A."/>
            <person name="Reedy J.L."/>
            <person name="Agrafioti I."/>
            <person name="Arnaud M.B."/>
            <person name="Bates S."/>
            <person name="Brown A.J."/>
            <person name="Brunke S."/>
            <person name="Costanzo M.C."/>
            <person name="Fitzpatrick D.A."/>
            <person name="de Groot P.W."/>
            <person name="Harris D."/>
            <person name="Hoyer L.L."/>
            <person name="Hube B."/>
            <person name="Klis F.M."/>
            <person name="Kodira C."/>
            <person name="Lennard N."/>
            <person name="Logue M.E."/>
            <person name="Martin R."/>
            <person name="Neiman A.M."/>
            <person name="Nikolaou E."/>
            <person name="Quail M.A."/>
            <person name="Quinn J."/>
            <person name="Santos M.C."/>
            <person name="Schmitzberger F.F."/>
            <person name="Sherlock G."/>
            <person name="Shah P."/>
            <person name="Silverstein K.A."/>
            <person name="Skrzypek M.S."/>
            <person name="Soll D."/>
            <person name="Staggs R."/>
            <person name="Stansfield I."/>
            <person name="Stumpf M.P."/>
            <person name="Sudbery P.E."/>
            <person name="Srikantha T."/>
            <person name="Zeng Q."/>
            <person name="Berman J."/>
            <person name="Berriman M."/>
            <person name="Heitman J."/>
            <person name="Gow N.A."/>
            <person name="Lorenz M.C."/>
            <person name="Birren B.W."/>
            <person name="Kellis M."/>
            <person name="Cuomo C.A."/>
        </authorList>
    </citation>
    <scope>NUCLEOTIDE SEQUENCE [LARGE SCALE GENOMIC DNA]</scope>
    <source>
        <strain evidence="12">ATCC MYA-3404 / T1</strain>
    </source>
</reference>
<dbReference type="InterPro" id="IPR019756">
    <property type="entry name" value="Pept_S26A_signal_pept_1_Ser-AS"/>
</dbReference>
<dbReference type="KEGG" id="ctp:CTRG_04573"/>
<accession>C5MET0</accession>
<dbReference type="NCBIfam" id="TIGR02227">
    <property type="entry name" value="sigpep_I_bact"/>
    <property type="match status" value="1"/>
</dbReference>
<evidence type="ECO:0000256" key="7">
    <source>
        <dbReference type="ARBA" id="ARBA00038445"/>
    </source>
</evidence>
<dbReference type="InterPro" id="IPR052064">
    <property type="entry name" value="Mito_IMP1_subunit"/>
</dbReference>
<dbReference type="GO" id="GO:0006627">
    <property type="term" value="P:protein processing involved in protein targeting to mitochondrion"/>
    <property type="evidence" value="ECO:0007669"/>
    <property type="project" value="EnsemblFungi"/>
</dbReference>